<dbReference type="Proteomes" id="UP000549113">
    <property type="component" value="Unassembled WGS sequence"/>
</dbReference>
<dbReference type="EMBL" id="JACIFH010000001">
    <property type="protein sequence ID" value="MBB4140092.1"/>
    <property type="molecule type" value="Genomic_DNA"/>
</dbReference>
<sequence>MATAAHKTNWFAIWVSVAVVAIIALLIGLVVWMNNAATAPAARPDSDGINQETGGIAVGTGSNQVDLYFDFYCPHCQEFEVAYGPTIEEELEAGSITLNLHPVALSGLNAASGTDFSKRSANALYCVADDEPTAAFPFYTAVFATNPTGAGLTDEELVSMAEDAGSTGAADCIADRTWDDLVAEQTQNIPTDPTTGSAGTPTLVINDEYISLTGDPAADISARLQ</sequence>
<feature type="domain" description="Thioredoxin-like fold" evidence="2">
    <location>
        <begin position="62"/>
        <end position="211"/>
    </location>
</feature>
<keyword evidence="1" id="KW-0812">Transmembrane</keyword>
<comment type="caution">
    <text evidence="3">The sequence shown here is derived from an EMBL/GenBank/DDBJ whole genome shotgun (WGS) entry which is preliminary data.</text>
</comment>
<keyword evidence="1" id="KW-0472">Membrane</keyword>
<gene>
    <name evidence="3" type="ORF">BKA10_001886</name>
</gene>
<keyword evidence="3" id="KW-0413">Isomerase</keyword>
<accession>A0AA40SPL8</accession>
<evidence type="ECO:0000259" key="2">
    <source>
        <dbReference type="Pfam" id="PF13462"/>
    </source>
</evidence>
<reference evidence="3 4" key="1">
    <citation type="submission" date="2020-08" db="EMBL/GenBank/DDBJ databases">
        <title>Sequencing the genomes of 1000 actinobacteria strains.</title>
        <authorList>
            <person name="Klenk H.-P."/>
        </authorList>
    </citation>
    <scope>NUCLEOTIDE SEQUENCE [LARGE SCALE GENOMIC DNA]</scope>
    <source>
        <strain evidence="3 4">DSM 19600</strain>
    </source>
</reference>
<dbReference type="InterPro" id="IPR036249">
    <property type="entry name" value="Thioredoxin-like_sf"/>
</dbReference>
<feature type="transmembrane region" description="Helical" evidence="1">
    <location>
        <begin position="12"/>
        <end position="33"/>
    </location>
</feature>
<evidence type="ECO:0000256" key="1">
    <source>
        <dbReference type="SAM" id="Phobius"/>
    </source>
</evidence>
<evidence type="ECO:0000313" key="3">
    <source>
        <dbReference type="EMBL" id="MBB4140092.1"/>
    </source>
</evidence>
<evidence type="ECO:0000313" key="4">
    <source>
        <dbReference type="Proteomes" id="UP000549113"/>
    </source>
</evidence>
<keyword evidence="1" id="KW-1133">Transmembrane helix</keyword>
<dbReference type="Gene3D" id="3.40.30.10">
    <property type="entry name" value="Glutaredoxin"/>
    <property type="match status" value="1"/>
</dbReference>
<keyword evidence="4" id="KW-1185">Reference proteome</keyword>
<dbReference type="GO" id="GO:0016853">
    <property type="term" value="F:isomerase activity"/>
    <property type="evidence" value="ECO:0007669"/>
    <property type="project" value="UniProtKB-KW"/>
</dbReference>
<dbReference type="InterPro" id="IPR012336">
    <property type="entry name" value="Thioredoxin-like_fold"/>
</dbReference>
<protein>
    <submittedName>
        <fullName evidence="3">Protein-disulfide isomerase</fullName>
    </submittedName>
</protein>
<name>A0AA40SPL8_9MICO</name>
<dbReference type="SUPFAM" id="SSF52833">
    <property type="entry name" value="Thioredoxin-like"/>
    <property type="match status" value="1"/>
</dbReference>
<proteinExistence type="predicted"/>
<dbReference type="RefSeq" id="WP_183499673.1">
    <property type="nucleotide sequence ID" value="NZ_BAABCO010000002.1"/>
</dbReference>
<organism evidence="3 4">
    <name type="scientific">Microbacterium invictum</name>
    <dbReference type="NCBI Taxonomy" id="515415"/>
    <lineage>
        <taxon>Bacteria</taxon>
        <taxon>Bacillati</taxon>
        <taxon>Actinomycetota</taxon>
        <taxon>Actinomycetes</taxon>
        <taxon>Micrococcales</taxon>
        <taxon>Microbacteriaceae</taxon>
        <taxon>Microbacterium</taxon>
    </lineage>
</organism>
<dbReference type="AlphaFoldDB" id="A0AA40SPL8"/>
<dbReference type="Pfam" id="PF13462">
    <property type="entry name" value="Thioredoxin_4"/>
    <property type="match status" value="1"/>
</dbReference>
<dbReference type="CDD" id="cd02972">
    <property type="entry name" value="DsbA_family"/>
    <property type="match status" value="1"/>
</dbReference>